<keyword evidence="3" id="KW-1185">Reference proteome</keyword>
<proteinExistence type="predicted"/>
<feature type="non-terminal residue" evidence="2">
    <location>
        <position position="1"/>
    </location>
</feature>
<dbReference type="Proteomes" id="UP000789405">
    <property type="component" value="Unassembled WGS sequence"/>
</dbReference>
<keyword evidence="1" id="KW-0812">Transmembrane</keyword>
<gene>
    <name evidence="2" type="ORF">DERYTH_LOCUS27860</name>
</gene>
<accession>A0A9N9PJ58</accession>
<feature type="non-terminal residue" evidence="2">
    <location>
        <position position="72"/>
    </location>
</feature>
<name>A0A9N9PJ58_9GLOM</name>
<evidence type="ECO:0000313" key="2">
    <source>
        <dbReference type="EMBL" id="CAG8825218.1"/>
    </source>
</evidence>
<reference evidence="2" key="1">
    <citation type="submission" date="2021-06" db="EMBL/GenBank/DDBJ databases">
        <authorList>
            <person name="Kallberg Y."/>
            <person name="Tangrot J."/>
            <person name="Rosling A."/>
        </authorList>
    </citation>
    <scope>NUCLEOTIDE SEQUENCE</scope>
    <source>
        <strain evidence="2">MA453B</strain>
    </source>
</reference>
<keyword evidence="1" id="KW-0472">Membrane</keyword>
<comment type="caution">
    <text evidence="2">The sequence shown here is derived from an EMBL/GenBank/DDBJ whole genome shotgun (WGS) entry which is preliminary data.</text>
</comment>
<keyword evidence="1" id="KW-1133">Transmembrane helix</keyword>
<evidence type="ECO:0000313" key="3">
    <source>
        <dbReference type="Proteomes" id="UP000789405"/>
    </source>
</evidence>
<feature type="transmembrane region" description="Helical" evidence="1">
    <location>
        <begin position="38"/>
        <end position="59"/>
    </location>
</feature>
<dbReference type="EMBL" id="CAJVPY010066153">
    <property type="protein sequence ID" value="CAG8825218.1"/>
    <property type="molecule type" value="Genomic_DNA"/>
</dbReference>
<protein>
    <submittedName>
        <fullName evidence="2">7853_t:CDS:1</fullName>
    </submittedName>
</protein>
<sequence length="72" mass="8372">ITNNYFDYISIKKLIDSIKTPIFIINIVDKSMNLMIDAFFIVTEITMLFILKLVIDIAYPITDLKNKFVVVL</sequence>
<dbReference type="AlphaFoldDB" id="A0A9N9PJ58"/>
<organism evidence="2 3">
    <name type="scientific">Dentiscutata erythropus</name>
    <dbReference type="NCBI Taxonomy" id="1348616"/>
    <lineage>
        <taxon>Eukaryota</taxon>
        <taxon>Fungi</taxon>
        <taxon>Fungi incertae sedis</taxon>
        <taxon>Mucoromycota</taxon>
        <taxon>Glomeromycotina</taxon>
        <taxon>Glomeromycetes</taxon>
        <taxon>Diversisporales</taxon>
        <taxon>Gigasporaceae</taxon>
        <taxon>Dentiscutata</taxon>
    </lineage>
</organism>
<evidence type="ECO:0000256" key="1">
    <source>
        <dbReference type="SAM" id="Phobius"/>
    </source>
</evidence>